<protein>
    <recommendedName>
        <fullName evidence="6">ABC-2 type transporter transmembrane domain-containing protein</fullName>
    </recommendedName>
</protein>
<evidence type="ECO:0000256" key="1">
    <source>
        <dbReference type="ARBA" id="ARBA00004141"/>
    </source>
</evidence>
<sequence length="490" mass="54873">MIKKGGLYVFKDFHALKKHPVLFLSLIVVLFLPIIYSAVFIYSMWDPYGQTQDLPIAIVNNDKGAKIQDKDENLGNRVIEKLKENKDFKWEFIDSKKARNGIEKGDYFAVIEFPKNFSDDASTMLNPNPKHMEMHVQTNPGYSYSGQSIGDKSIQAVKDNISLSLRELYLKKIFGSIKDMRGQSQELSSGLKKMEKAELDLANGSKQVDSGLAKTQTALPPLQNEQFNQLITGSSQITDGLNKLTENTNQITKNIDKSLKQTDNLSFSKENAMTISDPVTTIEHNVTKVENYGQSFAPYVLSLSLYVGAIAFVTIYPVDKRVGDSKSAVNWWLNKLGLMLIHGLLQGLFLSLFTQYVIDIEIANRGYFTLTLIVWSIAAVLIVSFLVAAFGNIGKFLAIILLILQLGSSEGTFPIQLTNKFFQTLHIYSPMTYVIKALRESIFDFEGNIPINTAISIIAIIGIVAGCLLYFAYLGRLNLKNIRLNTRDLD</sequence>
<comment type="subcellular location">
    <subcellularLocation>
        <location evidence="1">Membrane</location>
        <topology evidence="1">Multi-pass membrane protein</topology>
    </subcellularLocation>
</comment>
<evidence type="ECO:0000256" key="4">
    <source>
        <dbReference type="ARBA" id="ARBA00023136"/>
    </source>
</evidence>
<dbReference type="EMBL" id="PZJG01000002">
    <property type="protein sequence ID" value="RAK49881.1"/>
    <property type="molecule type" value="Genomic_DNA"/>
</dbReference>
<name>A0A328A5V2_9STAP</name>
<feature type="domain" description="ABC-2 type transporter transmembrane" evidence="6">
    <location>
        <begin position="25"/>
        <end position="470"/>
    </location>
</feature>
<dbReference type="PANTHER" id="PTHR43077:SF5">
    <property type="entry name" value="PHAGE INFECTION PROTEIN"/>
    <property type="match status" value="1"/>
</dbReference>
<evidence type="ECO:0000259" key="6">
    <source>
        <dbReference type="Pfam" id="PF12698"/>
    </source>
</evidence>
<accession>A0A328A5V2</accession>
<feature type="transmembrane region" description="Helical" evidence="5">
    <location>
        <begin position="21"/>
        <end position="45"/>
    </location>
</feature>
<feature type="transmembrane region" description="Helical" evidence="5">
    <location>
        <begin position="449"/>
        <end position="473"/>
    </location>
</feature>
<keyword evidence="3 5" id="KW-1133">Transmembrane helix</keyword>
<dbReference type="AlphaFoldDB" id="A0A328A5V2"/>
<dbReference type="PANTHER" id="PTHR43077">
    <property type="entry name" value="TRANSPORT PERMEASE YVFS-RELATED"/>
    <property type="match status" value="1"/>
</dbReference>
<dbReference type="Gene3D" id="3.40.1710.10">
    <property type="entry name" value="abc type-2 transporter like domain"/>
    <property type="match status" value="1"/>
</dbReference>
<dbReference type="Pfam" id="PF12698">
    <property type="entry name" value="ABC2_membrane_3"/>
    <property type="match status" value="1"/>
</dbReference>
<dbReference type="GO" id="GO:0140359">
    <property type="term" value="F:ABC-type transporter activity"/>
    <property type="evidence" value="ECO:0007669"/>
    <property type="project" value="InterPro"/>
</dbReference>
<dbReference type="Proteomes" id="UP000249579">
    <property type="component" value="Unassembled WGS sequence"/>
</dbReference>
<comment type="caution">
    <text evidence="7">The sequence shown here is derived from an EMBL/GenBank/DDBJ whole genome shotgun (WGS) entry which is preliminary data.</text>
</comment>
<dbReference type="InterPro" id="IPR017501">
    <property type="entry name" value="Phage_infect_YhgE_C"/>
</dbReference>
<dbReference type="OrthoDB" id="9811483at2"/>
<dbReference type="InterPro" id="IPR017500">
    <property type="entry name" value="Phage_infect_YhgE_N"/>
</dbReference>
<evidence type="ECO:0000313" key="7">
    <source>
        <dbReference type="EMBL" id="RAK49881.1"/>
    </source>
</evidence>
<dbReference type="GO" id="GO:0016020">
    <property type="term" value="C:membrane"/>
    <property type="evidence" value="ECO:0007669"/>
    <property type="project" value="UniProtKB-SubCell"/>
</dbReference>
<feature type="transmembrane region" description="Helical" evidence="5">
    <location>
        <begin position="370"/>
        <end position="389"/>
    </location>
</feature>
<organism evidence="7 8">
    <name type="scientific">Macrococcoides bohemicum</name>
    <dbReference type="NCBI Taxonomy" id="1903056"/>
    <lineage>
        <taxon>Bacteria</taxon>
        <taxon>Bacillati</taxon>
        <taxon>Bacillota</taxon>
        <taxon>Bacilli</taxon>
        <taxon>Bacillales</taxon>
        <taxon>Staphylococcaceae</taxon>
        <taxon>Macrococcoides</taxon>
    </lineage>
</organism>
<dbReference type="NCBIfam" id="TIGR03061">
    <property type="entry name" value="pip_yhgE_Nterm"/>
    <property type="match status" value="1"/>
</dbReference>
<evidence type="ECO:0000256" key="5">
    <source>
        <dbReference type="SAM" id="Phobius"/>
    </source>
</evidence>
<dbReference type="InterPro" id="IPR013525">
    <property type="entry name" value="ABC2_TM"/>
</dbReference>
<feature type="transmembrane region" description="Helical" evidence="5">
    <location>
        <begin position="336"/>
        <end position="358"/>
    </location>
</feature>
<keyword evidence="4 5" id="KW-0472">Membrane</keyword>
<feature type="transmembrane region" description="Helical" evidence="5">
    <location>
        <begin position="296"/>
        <end position="316"/>
    </location>
</feature>
<evidence type="ECO:0000256" key="2">
    <source>
        <dbReference type="ARBA" id="ARBA00022692"/>
    </source>
</evidence>
<evidence type="ECO:0000256" key="3">
    <source>
        <dbReference type="ARBA" id="ARBA00022989"/>
    </source>
</evidence>
<dbReference type="NCBIfam" id="TIGR03062">
    <property type="entry name" value="pip_yhgE_Cterm"/>
    <property type="match status" value="1"/>
</dbReference>
<gene>
    <name evidence="7" type="ORF">BHX94_05565</name>
</gene>
<reference evidence="7 8" key="1">
    <citation type="journal article" date="2018" name="Front. Microbiol.">
        <title>Description and Comparative Genomics of Macrococcus caseolyticus subsp. hominis subsp. nov., Macrococcus goetzii sp. nov., Macrococcus epidermidis sp. nov., and Macrococcus bohemicus sp. nov., Novel Macrococci From Human Clinical Material With Virulence Potential and Suspected Uptake of Foreign DNA by Natural Transformation.</title>
        <authorList>
            <person name="Maslanova I."/>
            <person name="Wertheimer Z."/>
            <person name="Sedlacek I."/>
            <person name="Svec P."/>
            <person name="Indrakova A."/>
            <person name="Kovarovic V."/>
            <person name="Schumann P."/>
            <person name="Sproer C."/>
            <person name="Kralova S."/>
            <person name="Sedo O."/>
            <person name="Kristofova L."/>
            <person name="Vrbovska V."/>
            <person name="Fuzik T."/>
            <person name="Petras P."/>
            <person name="Zdrahal Z."/>
            <person name="Ruzickova V."/>
            <person name="Doskar J."/>
            <person name="Pantucek R."/>
        </authorList>
    </citation>
    <scope>NUCLEOTIDE SEQUENCE [LARGE SCALE GENOMIC DNA]</scope>
    <source>
        <strain evidence="7 8">03/115</strain>
    </source>
</reference>
<keyword evidence="2 5" id="KW-0812">Transmembrane</keyword>
<dbReference type="InterPro" id="IPR051328">
    <property type="entry name" value="T7SS_ABC-Transporter"/>
</dbReference>
<evidence type="ECO:0000313" key="8">
    <source>
        <dbReference type="Proteomes" id="UP000249579"/>
    </source>
</evidence>
<proteinExistence type="predicted"/>